<gene>
    <name evidence="4" type="ORF">NTEN_LOCUS5005</name>
</gene>
<keyword evidence="1" id="KW-1015">Disulfide bond</keyword>
<keyword evidence="5" id="KW-1185">Reference proteome</keyword>
<dbReference type="AlphaFoldDB" id="A0A6H5G854"/>
<dbReference type="PROSITE" id="PS01186">
    <property type="entry name" value="EGF_2"/>
    <property type="match status" value="1"/>
</dbReference>
<feature type="domain" description="EGF-like" evidence="2">
    <location>
        <begin position="135"/>
        <end position="173"/>
    </location>
</feature>
<dbReference type="EMBL" id="CADCXU010007311">
    <property type="protein sequence ID" value="CAA9998722.1"/>
    <property type="molecule type" value="Genomic_DNA"/>
</dbReference>
<keyword evidence="1" id="KW-0245">EGF-like domain</keyword>
<feature type="domain" description="Ig-like" evidence="3">
    <location>
        <begin position="234"/>
        <end position="286"/>
    </location>
</feature>
<organism evidence="4 5">
    <name type="scientific">Nesidiocoris tenuis</name>
    <dbReference type="NCBI Taxonomy" id="355587"/>
    <lineage>
        <taxon>Eukaryota</taxon>
        <taxon>Metazoa</taxon>
        <taxon>Ecdysozoa</taxon>
        <taxon>Arthropoda</taxon>
        <taxon>Hexapoda</taxon>
        <taxon>Insecta</taxon>
        <taxon>Pterygota</taxon>
        <taxon>Neoptera</taxon>
        <taxon>Paraneoptera</taxon>
        <taxon>Hemiptera</taxon>
        <taxon>Heteroptera</taxon>
        <taxon>Panheteroptera</taxon>
        <taxon>Cimicomorpha</taxon>
        <taxon>Miridae</taxon>
        <taxon>Dicyphina</taxon>
        <taxon>Nesidiocoris</taxon>
    </lineage>
</organism>
<name>A0A6H5G854_9HEMI</name>
<evidence type="ECO:0000259" key="3">
    <source>
        <dbReference type="PROSITE" id="PS50835"/>
    </source>
</evidence>
<evidence type="ECO:0008006" key="6">
    <source>
        <dbReference type="Google" id="ProtNLM"/>
    </source>
</evidence>
<dbReference type="InterPro" id="IPR007110">
    <property type="entry name" value="Ig-like_dom"/>
</dbReference>
<dbReference type="Gene3D" id="2.60.40.10">
    <property type="entry name" value="Immunoglobulins"/>
    <property type="match status" value="1"/>
</dbReference>
<dbReference type="SUPFAM" id="SSF48726">
    <property type="entry name" value="Immunoglobulin"/>
    <property type="match status" value="1"/>
</dbReference>
<evidence type="ECO:0000313" key="5">
    <source>
        <dbReference type="Proteomes" id="UP000479000"/>
    </source>
</evidence>
<reference evidence="4 5" key="1">
    <citation type="submission" date="2020-02" db="EMBL/GenBank/DDBJ databases">
        <authorList>
            <person name="Ferguson B K."/>
        </authorList>
    </citation>
    <scope>NUCLEOTIDE SEQUENCE [LARGE SCALE GENOMIC DNA]</scope>
</reference>
<sequence>MCEGSRPEIRLDRKPYKAFSTRSSGFDFLTVDSRRVYFLLPSQDVCQKAEIEEKFSSCQYTGSVYTIAKVTEDNVITKKWVYTRTHYLVIELTLSHVEGNHLRVLDELLDVFGFNITYVMNRPSQSPNDELPVPQNDSCSVLECSLAGHCFVNLDFTSFWCKCFKGFHGSRCMHGPLCTDGSDLCRNGATCSERGDMVLHFFGSGHDKKRVRDAADDLVLRDHLGDIALLPSSPRFRLEPPLHLNSIQITKKDRRESDVRIGDHVILICVAQGTKSIEFNWFKDGSLINVSKSNGIGLLKRTGFLFASMISMSTSSIAYVNIPSRTNHYAFSVICGVFQRKPKCLVSSEHPIYLADKKVEANEVNLEVYPNSPRKFSDVVDFLVANDDASRNSPCSQIVDDEPDANPIPDVTSRSFPETEGLVDAPELNNKLSSNGQRQSEDGNVNCDFGVGSLVKSELANNAGLQSSAPPQERVPYSRGEILPTIVEDEDAEEKDVFDRISHDLDYLLNRRPSGGMENPSQRRIVDSVNATMDPQKMRQSKVDVSYSAGVIKLAKNIAMATRRTNGNVLYFQSLTSSNGLGTDRPSPEEIR</sequence>
<feature type="disulfide bond" evidence="1">
    <location>
        <begin position="144"/>
        <end position="161"/>
    </location>
</feature>
<comment type="caution">
    <text evidence="1">Lacks conserved residue(s) required for the propagation of feature annotation.</text>
</comment>
<dbReference type="InterPro" id="IPR036179">
    <property type="entry name" value="Ig-like_dom_sf"/>
</dbReference>
<evidence type="ECO:0000256" key="1">
    <source>
        <dbReference type="PROSITE-ProRule" id="PRU00076"/>
    </source>
</evidence>
<dbReference type="PROSITE" id="PS50835">
    <property type="entry name" value="IG_LIKE"/>
    <property type="match status" value="1"/>
</dbReference>
<proteinExistence type="predicted"/>
<dbReference type="PROSITE" id="PS50026">
    <property type="entry name" value="EGF_3"/>
    <property type="match status" value="1"/>
</dbReference>
<dbReference type="PROSITE" id="PS00022">
    <property type="entry name" value="EGF_1"/>
    <property type="match status" value="1"/>
</dbReference>
<dbReference type="Proteomes" id="UP000479000">
    <property type="component" value="Unassembled WGS sequence"/>
</dbReference>
<protein>
    <recommendedName>
        <fullName evidence="6">EGF-like domain-containing protein</fullName>
    </recommendedName>
</protein>
<accession>A0A6H5G854</accession>
<dbReference type="OrthoDB" id="6138650at2759"/>
<evidence type="ECO:0000313" key="4">
    <source>
        <dbReference type="EMBL" id="CAA9998722.1"/>
    </source>
</evidence>
<dbReference type="InterPro" id="IPR000742">
    <property type="entry name" value="EGF"/>
</dbReference>
<dbReference type="InterPro" id="IPR013783">
    <property type="entry name" value="Ig-like_fold"/>
</dbReference>
<feature type="disulfide bond" evidence="1">
    <location>
        <begin position="163"/>
        <end position="172"/>
    </location>
</feature>
<evidence type="ECO:0000259" key="2">
    <source>
        <dbReference type="PROSITE" id="PS50026"/>
    </source>
</evidence>